<dbReference type="EMBL" id="JAQQWI010000013">
    <property type="protein sequence ID" value="KAK8013357.1"/>
    <property type="molecule type" value="Genomic_DNA"/>
</dbReference>
<evidence type="ECO:0000313" key="2">
    <source>
        <dbReference type="Proteomes" id="UP001396898"/>
    </source>
</evidence>
<keyword evidence="2" id="KW-1185">Reference proteome</keyword>
<reference evidence="1 2" key="1">
    <citation type="submission" date="2023-01" db="EMBL/GenBank/DDBJ databases">
        <title>Analysis of 21 Apiospora genomes using comparative genomics revels a genus with tremendous synthesis potential of carbohydrate active enzymes and secondary metabolites.</title>
        <authorList>
            <person name="Sorensen T."/>
        </authorList>
    </citation>
    <scope>NUCLEOTIDE SEQUENCE [LARGE SCALE GENOMIC DNA]</scope>
    <source>
        <strain evidence="1 2">CBS 20057</strain>
    </source>
</reference>
<name>A0ABR1RKB4_9PEZI</name>
<organism evidence="1 2">
    <name type="scientific">Apiospora marii</name>
    <dbReference type="NCBI Taxonomy" id="335849"/>
    <lineage>
        <taxon>Eukaryota</taxon>
        <taxon>Fungi</taxon>
        <taxon>Dikarya</taxon>
        <taxon>Ascomycota</taxon>
        <taxon>Pezizomycotina</taxon>
        <taxon>Sordariomycetes</taxon>
        <taxon>Xylariomycetidae</taxon>
        <taxon>Amphisphaeriales</taxon>
        <taxon>Apiosporaceae</taxon>
        <taxon>Apiospora</taxon>
    </lineage>
</organism>
<proteinExistence type="predicted"/>
<dbReference type="Proteomes" id="UP001396898">
    <property type="component" value="Unassembled WGS sequence"/>
</dbReference>
<evidence type="ECO:0000313" key="1">
    <source>
        <dbReference type="EMBL" id="KAK8013357.1"/>
    </source>
</evidence>
<accession>A0ABR1RKB4</accession>
<comment type="caution">
    <text evidence="1">The sequence shown here is derived from an EMBL/GenBank/DDBJ whole genome shotgun (WGS) entry which is preliminary data.</text>
</comment>
<gene>
    <name evidence="1" type="ORF">PG991_008950</name>
</gene>
<protein>
    <submittedName>
        <fullName evidence="1">Uncharacterized protein</fullName>
    </submittedName>
</protein>
<sequence>MGGGIGVFETPLHFVEVALIVALEAQGIYNVEHANRSHLEDASDPFSSAAGYRAAGCVPQILPSALAIDAQRGLAGYLTDRPEIVYIAGSSLGSPNLTIIGAVAAAWMPIAFSRDNVTIRSHYSQREHRRISSSILLNWLDNSVDAQIATSCDQEIGEIRMTEPANTIKAGPEHLPCSHAQTGGQVLDYIRQSATRI</sequence>